<proteinExistence type="predicted"/>
<keyword evidence="2" id="KW-1185">Reference proteome</keyword>
<dbReference type="EMBL" id="JAEAOA010002287">
    <property type="protein sequence ID" value="KAK3586677.1"/>
    <property type="molecule type" value="Genomic_DNA"/>
</dbReference>
<protein>
    <submittedName>
        <fullName evidence="1">Uncharacterized protein</fullName>
    </submittedName>
</protein>
<sequence length="112" mass="13246">MVEGAEENQKLWERQHRWDTTKHITHSVYTCVPICFNLPPFHLKFYGTLQDDDSGTIYYKWRGGRCNEKRVACILAPHTNMNSTPSAFGNKQRHQYYLRHDPREVYGHHANV</sequence>
<name>A0AAE0S7I9_9BIVA</name>
<reference evidence="1" key="1">
    <citation type="journal article" date="2021" name="Genome Biol. Evol.">
        <title>A High-Quality Reference Genome for a Parasitic Bivalve with Doubly Uniparental Inheritance (Bivalvia: Unionida).</title>
        <authorList>
            <person name="Smith C.H."/>
        </authorList>
    </citation>
    <scope>NUCLEOTIDE SEQUENCE</scope>
    <source>
        <strain evidence="1">CHS0354</strain>
    </source>
</reference>
<evidence type="ECO:0000313" key="1">
    <source>
        <dbReference type="EMBL" id="KAK3586677.1"/>
    </source>
</evidence>
<gene>
    <name evidence="1" type="ORF">CHS0354_039144</name>
</gene>
<reference evidence="1" key="3">
    <citation type="submission" date="2023-05" db="EMBL/GenBank/DDBJ databases">
        <authorList>
            <person name="Smith C.H."/>
        </authorList>
    </citation>
    <scope>NUCLEOTIDE SEQUENCE</scope>
    <source>
        <strain evidence="1">CHS0354</strain>
        <tissue evidence="1">Mantle</tissue>
    </source>
</reference>
<accession>A0AAE0S7I9</accession>
<comment type="caution">
    <text evidence="1">The sequence shown here is derived from an EMBL/GenBank/DDBJ whole genome shotgun (WGS) entry which is preliminary data.</text>
</comment>
<reference evidence="1" key="2">
    <citation type="journal article" date="2021" name="Genome Biol. Evol.">
        <title>Developing a high-quality reference genome for a parasitic bivalve with doubly uniparental inheritance (Bivalvia: Unionida).</title>
        <authorList>
            <person name="Smith C.H."/>
        </authorList>
    </citation>
    <scope>NUCLEOTIDE SEQUENCE</scope>
    <source>
        <strain evidence="1">CHS0354</strain>
        <tissue evidence="1">Mantle</tissue>
    </source>
</reference>
<dbReference type="Proteomes" id="UP001195483">
    <property type="component" value="Unassembled WGS sequence"/>
</dbReference>
<dbReference type="AlphaFoldDB" id="A0AAE0S7I9"/>
<organism evidence="1 2">
    <name type="scientific">Potamilus streckersoni</name>
    <dbReference type="NCBI Taxonomy" id="2493646"/>
    <lineage>
        <taxon>Eukaryota</taxon>
        <taxon>Metazoa</taxon>
        <taxon>Spiralia</taxon>
        <taxon>Lophotrochozoa</taxon>
        <taxon>Mollusca</taxon>
        <taxon>Bivalvia</taxon>
        <taxon>Autobranchia</taxon>
        <taxon>Heteroconchia</taxon>
        <taxon>Palaeoheterodonta</taxon>
        <taxon>Unionida</taxon>
        <taxon>Unionoidea</taxon>
        <taxon>Unionidae</taxon>
        <taxon>Ambleminae</taxon>
        <taxon>Lampsilini</taxon>
        <taxon>Potamilus</taxon>
    </lineage>
</organism>
<evidence type="ECO:0000313" key="2">
    <source>
        <dbReference type="Proteomes" id="UP001195483"/>
    </source>
</evidence>